<organism evidence="1 2">
    <name type="scientific">Flavisolibacter tropicus</name>
    <dbReference type="NCBI Taxonomy" id="1492898"/>
    <lineage>
        <taxon>Bacteria</taxon>
        <taxon>Pseudomonadati</taxon>
        <taxon>Bacteroidota</taxon>
        <taxon>Chitinophagia</taxon>
        <taxon>Chitinophagales</taxon>
        <taxon>Chitinophagaceae</taxon>
        <taxon>Flavisolibacter</taxon>
    </lineage>
</organism>
<dbReference type="Proteomes" id="UP000077177">
    <property type="component" value="Chromosome"/>
</dbReference>
<evidence type="ECO:0000313" key="2">
    <source>
        <dbReference type="Proteomes" id="UP000077177"/>
    </source>
</evidence>
<reference evidence="2" key="1">
    <citation type="submission" date="2015-01" db="EMBL/GenBank/DDBJ databases">
        <title>Flavisolibacter sp./LCS9/ whole genome sequencing.</title>
        <authorList>
            <person name="Kim M.K."/>
            <person name="Srinivasan S."/>
            <person name="Lee J.-J."/>
        </authorList>
    </citation>
    <scope>NUCLEOTIDE SEQUENCE [LARGE SCALE GENOMIC DNA]</scope>
    <source>
        <strain evidence="2">LCS9</strain>
    </source>
</reference>
<keyword evidence="2" id="KW-1185">Reference proteome</keyword>
<dbReference type="AlphaFoldDB" id="A0A172TTR2"/>
<evidence type="ECO:0008006" key="3">
    <source>
        <dbReference type="Google" id="ProtNLM"/>
    </source>
</evidence>
<gene>
    <name evidence="1" type="ORF">SY85_07855</name>
</gene>
<dbReference type="EMBL" id="CP011390">
    <property type="protein sequence ID" value="ANE50420.1"/>
    <property type="molecule type" value="Genomic_DNA"/>
</dbReference>
<dbReference type="SUPFAM" id="SSF56925">
    <property type="entry name" value="OMPA-like"/>
    <property type="match status" value="1"/>
</dbReference>
<reference evidence="1 2" key="2">
    <citation type="journal article" date="2016" name="Int. J. Syst. Evol. Microbiol.">
        <title>Flavisolibacter tropicus sp. nov., isolated from tropical soil.</title>
        <authorList>
            <person name="Lee J.J."/>
            <person name="Kang M.S."/>
            <person name="Kim G.S."/>
            <person name="Lee C.S."/>
            <person name="Lim S."/>
            <person name="Lee J."/>
            <person name="Roh S.H."/>
            <person name="Kang H."/>
            <person name="Ha J.M."/>
            <person name="Bae S."/>
            <person name="Jung H.Y."/>
            <person name="Kim M.K."/>
        </authorList>
    </citation>
    <scope>NUCLEOTIDE SEQUENCE [LARGE SCALE GENOMIC DNA]</scope>
    <source>
        <strain evidence="1 2">LCS9</strain>
    </source>
</reference>
<proteinExistence type="predicted"/>
<dbReference type="Gene3D" id="2.40.160.20">
    <property type="match status" value="1"/>
</dbReference>
<dbReference type="RefSeq" id="WP_066403241.1">
    <property type="nucleotide sequence ID" value="NZ_CP011390.1"/>
</dbReference>
<dbReference type="KEGG" id="fla:SY85_07855"/>
<dbReference type="InterPro" id="IPR011250">
    <property type="entry name" value="OMP/PagP_B-barrel"/>
</dbReference>
<dbReference type="OrthoDB" id="654178at2"/>
<sequence>MRTTVPSVRTFVFICAFLLATSNTYSQSIFFGGKNEIGLALGPSFFLGDLGGHKGRDISDTRPGGLKHLNLPLTKLSKGLFVATYPNTWLGLRLGINHTVLEGDDALIPTVDQNDDAWFRKKRNLSFKTSALEGHLLAEILPLGFMEEFTEASLQPYLLAGVGVTKVNPKTLYNGEWIELKPLMLEGHGMEEFPERKSYSNIVPSLNVGAGFKYYFGRNKFAGLEVLHRSSKGPGADMIDGVSTNYIDPNLFDKYLSPKQADLANALYFREDELKNQNGSVLRIRPQVGEQRGDGGKEKDSWFTGIIRFGWVMPDPNSLESRQAKQMRCPTFY</sequence>
<name>A0A172TTR2_9BACT</name>
<evidence type="ECO:0000313" key="1">
    <source>
        <dbReference type="EMBL" id="ANE50420.1"/>
    </source>
</evidence>
<protein>
    <recommendedName>
        <fullName evidence="3">Outer membrane protein beta-barrel domain-containing protein</fullName>
    </recommendedName>
</protein>
<dbReference type="STRING" id="1492898.SY85_07855"/>
<accession>A0A172TTR2</accession>